<protein>
    <submittedName>
        <fullName evidence="8">MFS general substrate transporter</fullName>
    </submittedName>
</protein>
<proteinExistence type="predicted"/>
<dbReference type="Pfam" id="PF07690">
    <property type="entry name" value="MFS_1"/>
    <property type="match status" value="1"/>
</dbReference>
<feature type="transmembrane region" description="Helical" evidence="6">
    <location>
        <begin position="132"/>
        <end position="150"/>
    </location>
</feature>
<keyword evidence="3 6" id="KW-0812">Transmembrane</keyword>
<feature type="transmembrane region" description="Helical" evidence="6">
    <location>
        <begin position="330"/>
        <end position="349"/>
    </location>
</feature>
<dbReference type="Gene3D" id="1.20.1250.20">
    <property type="entry name" value="MFS general substrate transporter like domains"/>
    <property type="match status" value="2"/>
</dbReference>
<dbReference type="PANTHER" id="PTHR43791">
    <property type="entry name" value="PERMEASE-RELATED"/>
    <property type="match status" value="1"/>
</dbReference>
<dbReference type="InterPro" id="IPR011701">
    <property type="entry name" value="MFS"/>
</dbReference>
<feature type="transmembrane region" description="Helical" evidence="6">
    <location>
        <begin position="34"/>
        <end position="52"/>
    </location>
</feature>
<reference evidence="8 9" key="1">
    <citation type="journal article" date="2017" name="Mol. Ecol.">
        <title>Comparative and population genomic landscape of Phellinus noxius: A hypervariable fungus causing root rot in trees.</title>
        <authorList>
            <person name="Chung C.L."/>
            <person name="Lee T.J."/>
            <person name="Akiba M."/>
            <person name="Lee H.H."/>
            <person name="Kuo T.H."/>
            <person name="Liu D."/>
            <person name="Ke H.M."/>
            <person name="Yokoi T."/>
            <person name="Roa M.B."/>
            <person name="Lu M.J."/>
            <person name="Chang Y.Y."/>
            <person name="Ann P.J."/>
            <person name="Tsai J.N."/>
            <person name="Chen C.Y."/>
            <person name="Tzean S.S."/>
            <person name="Ota Y."/>
            <person name="Hattori T."/>
            <person name="Sahashi N."/>
            <person name="Liou R.F."/>
            <person name="Kikuchi T."/>
            <person name="Tsai I.J."/>
        </authorList>
    </citation>
    <scope>NUCLEOTIDE SEQUENCE [LARGE SCALE GENOMIC DNA]</scope>
    <source>
        <strain evidence="8 9">FFPRI411160</strain>
    </source>
</reference>
<feature type="transmembrane region" description="Helical" evidence="6">
    <location>
        <begin position="422"/>
        <end position="445"/>
    </location>
</feature>
<dbReference type="InParanoid" id="A0A286UD77"/>
<keyword evidence="4 6" id="KW-1133">Transmembrane helix</keyword>
<organism evidence="8 9">
    <name type="scientific">Pyrrhoderma noxium</name>
    <dbReference type="NCBI Taxonomy" id="2282107"/>
    <lineage>
        <taxon>Eukaryota</taxon>
        <taxon>Fungi</taxon>
        <taxon>Dikarya</taxon>
        <taxon>Basidiomycota</taxon>
        <taxon>Agaricomycotina</taxon>
        <taxon>Agaricomycetes</taxon>
        <taxon>Hymenochaetales</taxon>
        <taxon>Hymenochaetaceae</taxon>
        <taxon>Pyrrhoderma</taxon>
    </lineage>
</organism>
<keyword evidence="2" id="KW-0813">Transport</keyword>
<dbReference type="AlphaFoldDB" id="A0A286UD77"/>
<sequence>MTRSGEYSCSSLTAKADAHTSYVDESKVVRKLDISLIPIVTLFYFLSFLDRANIGNARVAGLQKDLKLTDDQYQICITALYVPYIVSELPANLLLRKIGPNILMPTILIFWGLVTALQGTISSYGGLVTTRVLLGTLEGPMFPSIVLYLSEFYTRRELSLRISLFFSAASLSGAFSGLLAAAIEKMDGIHGRPGWAWIFILEGAFTALVGISGYFLIPSSIENIKLLTKDEISLAKERIISDRPSMLGSEAFSFRQVISSITSPHVIMMFCACFASGTTVYGLALFLPTIVSKLGFSSIHTQLLSVGPFASGFVFTLFVSYFSDKYQNRTIPICLCAVIAAIGYIVFFVSNSVAMSYGSLFLSVSGAYALAPVTSAWIANNSEPHYRRATSIALAFMATNSGGILSTWSFPSSESPRFVRATIIGITFSLLILCLSVLNALYLTWRNHQKLTYKESIRRSDISSGDNETSRSWLLLGDKHSDFLYTI</sequence>
<dbReference type="InterPro" id="IPR036259">
    <property type="entry name" value="MFS_trans_sf"/>
</dbReference>
<feature type="transmembrane region" description="Helical" evidence="6">
    <location>
        <begin position="195"/>
        <end position="217"/>
    </location>
</feature>
<dbReference type="GO" id="GO:0016020">
    <property type="term" value="C:membrane"/>
    <property type="evidence" value="ECO:0007669"/>
    <property type="project" value="UniProtKB-SubCell"/>
</dbReference>
<dbReference type="FunFam" id="1.20.1250.20:FF:000013">
    <property type="entry name" value="MFS general substrate transporter"/>
    <property type="match status" value="1"/>
</dbReference>
<keyword evidence="5 6" id="KW-0472">Membrane</keyword>
<dbReference type="Proteomes" id="UP000217199">
    <property type="component" value="Unassembled WGS sequence"/>
</dbReference>
<evidence type="ECO:0000256" key="6">
    <source>
        <dbReference type="SAM" id="Phobius"/>
    </source>
</evidence>
<dbReference type="OrthoDB" id="2985014at2759"/>
<dbReference type="GO" id="GO:0022857">
    <property type="term" value="F:transmembrane transporter activity"/>
    <property type="evidence" value="ECO:0007669"/>
    <property type="project" value="InterPro"/>
</dbReference>
<evidence type="ECO:0000256" key="2">
    <source>
        <dbReference type="ARBA" id="ARBA00022448"/>
    </source>
</evidence>
<dbReference type="PANTHER" id="PTHR43791:SF85">
    <property type="entry name" value="TRANSPORTER, PUTATIVE (AFU_ORTHOLOGUE AFUA_6G00710)-RELATED"/>
    <property type="match status" value="1"/>
</dbReference>
<feature type="transmembrane region" description="Helical" evidence="6">
    <location>
        <begin position="162"/>
        <end position="183"/>
    </location>
</feature>
<evidence type="ECO:0000256" key="1">
    <source>
        <dbReference type="ARBA" id="ARBA00004141"/>
    </source>
</evidence>
<evidence type="ECO:0000256" key="5">
    <source>
        <dbReference type="ARBA" id="ARBA00023136"/>
    </source>
</evidence>
<name>A0A286UD77_9AGAM</name>
<feature type="transmembrane region" description="Helical" evidence="6">
    <location>
        <begin position="355"/>
        <end position="379"/>
    </location>
</feature>
<evidence type="ECO:0000256" key="3">
    <source>
        <dbReference type="ARBA" id="ARBA00022692"/>
    </source>
</evidence>
<dbReference type="STRING" id="2282107.A0A286UD77"/>
<evidence type="ECO:0000313" key="9">
    <source>
        <dbReference type="Proteomes" id="UP000217199"/>
    </source>
</evidence>
<keyword evidence="9" id="KW-1185">Reference proteome</keyword>
<accession>A0A286UD77</accession>
<dbReference type="EMBL" id="NBII01000007">
    <property type="protein sequence ID" value="PAV17561.1"/>
    <property type="molecule type" value="Genomic_DNA"/>
</dbReference>
<evidence type="ECO:0000313" key="8">
    <source>
        <dbReference type="EMBL" id="PAV17561.1"/>
    </source>
</evidence>
<dbReference type="FunFam" id="1.20.1250.20:FF:000034">
    <property type="entry name" value="MFS general substrate transporter"/>
    <property type="match status" value="1"/>
</dbReference>
<feature type="transmembrane region" description="Helical" evidence="6">
    <location>
        <begin position="303"/>
        <end position="323"/>
    </location>
</feature>
<feature type="transmembrane region" description="Helical" evidence="6">
    <location>
        <begin position="266"/>
        <end position="291"/>
    </location>
</feature>
<feature type="domain" description="Major facilitator superfamily (MFS) profile" evidence="7">
    <location>
        <begin position="36"/>
        <end position="448"/>
    </location>
</feature>
<comment type="caution">
    <text evidence="8">The sequence shown here is derived from an EMBL/GenBank/DDBJ whole genome shotgun (WGS) entry which is preliminary data.</text>
</comment>
<dbReference type="SUPFAM" id="SSF103473">
    <property type="entry name" value="MFS general substrate transporter"/>
    <property type="match status" value="1"/>
</dbReference>
<dbReference type="InterPro" id="IPR020846">
    <property type="entry name" value="MFS_dom"/>
</dbReference>
<evidence type="ECO:0000259" key="7">
    <source>
        <dbReference type="PROSITE" id="PS50850"/>
    </source>
</evidence>
<evidence type="ECO:0000256" key="4">
    <source>
        <dbReference type="ARBA" id="ARBA00022989"/>
    </source>
</evidence>
<comment type="subcellular location">
    <subcellularLocation>
        <location evidence="1">Membrane</location>
        <topology evidence="1">Multi-pass membrane protein</topology>
    </subcellularLocation>
</comment>
<dbReference type="PROSITE" id="PS50850">
    <property type="entry name" value="MFS"/>
    <property type="match status" value="1"/>
</dbReference>
<gene>
    <name evidence="8" type="ORF">PNOK_0762600</name>
</gene>
<feature type="transmembrane region" description="Helical" evidence="6">
    <location>
        <begin position="391"/>
        <end position="410"/>
    </location>
</feature>